<evidence type="ECO:0008006" key="4">
    <source>
        <dbReference type="Google" id="ProtNLM"/>
    </source>
</evidence>
<dbReference type="InterPro" id="IPR008914">
    <property type="entry name" value="PEBP"/>
</dbReference>
<gene>
    <name evidence="2" type="ORF">V1264_009767</name>
</gene>
<organism evidence="2 3">
    <name type="scientific">Littorina saxatilis</name>
    <dbReference type="NCBI Taxonomy" id="31220"/>
    <lineage>
        <taxon>Eukaryota</taxon>
        <taxon>Metazoa</taxon>
        <taxon>Spiralia</taxon>
        <taxon>Lophotrochozoa</taxon>
        <taxon>Mollusca</taxon>
        <taxon>Gastropoda</taxon>
        <taxon>Caenogastropoda</taxon>
        <taxon>Littorinimorpha</taxon>
        <taxon>Littorinoidea</taxon>
        <taxon>Littorinidae</taxon>
        <taxon>Littorina</taxon>
    </lineage>
</organism>
<keyword evidence="3" id="KW-1185">Reference proteome</keyword>
<dbReference type="EMBL" id="JBAMIC010000022">
    <property type="protein sequence ID" value="KAK7092176.1"/>
    <property type="molecule type" value="Genomic_DNA"/>
</dbReference>
<dbReference type="AlphaFoldDB" id="A0AAN9G1T8"/>
<dbReference type="PANTHER" id="PTHR11362">
    <property type="entry name" value="PHOSPHATIDYLETHANOLAMINE-BINDING PROTEIN"/>
    <property type="match status" value="1"/>
</dbReference>
<dbReference type="Gene3D" id="3.90.280.10">
    <property type="entry name" value="PEBP-like"/>
    <property type="match status" value="1"/>
</dbReference>
<evidence type="ECO:0000313" key="3">
    <source>
        <dbReference type="Proteomes" id="UP001374579"/>
    </source>
</evidence>
<dbReference type="Pfam" id="PF01161">
    <property type="entry name" value="PBP"/>
    <property type="match status" value="1"/>
</dbReference>
<reference evidence="2 3" key="1">
    <citation type="submission" date="2024-02" db="EMBL/GenBank/DDBJ databases">
        <title>Chromosome-scale genome assembly of the rough periwinkle Littorina saxatilis.</title>
        <authorList>
            <person name="De Jode A."/>
            <person name="Faria R."/>
            <person name="Formenti G."/>
            <person name="Sims Y."/>
            <person name="Smith T.P."/>
            <person name="Tracey A."/>
            <person name="Wood J.M.D."/>
            <person name="Zagrodzka Z.B."/>
            <person name="Johannesson K."/>
            <person name="Butlin R.K."/>
            <person name="Leder E.H."/>
        </authorList>
    </citation>
    <scope>NUCLEOTIDE SEQUENCE [LARGE SCALE GENOMIC DNA]</scope>
    <source>
        <strain evidence="2">Snail1</strain>
        <tissue evidence="2">Muscle</tissue>
    </source>
</reference>
<name>A0AAN9G1T8_9CAEN</name>
<evidence type="ECO:0000313" key="2">
    <source>
        <dbReference type="EMBL" id="KAK7092176.1"/>
    </source>
</evidence>
<evidence type="ECO:0000256" key="1">
    <source>
        <dbReference type="SAM" id="SignalP"/>
    </source>
</evidence>
<feature type="chain" id="PRO_5042951631" description="Phosphatidylethanolamine-binding protein" evidence="1">
    <location>
        <begin position="25"/>
        <end position="212"/>
    </location>
</feature>
<dbReference type="PANTHER" id="PTHR11362:SF82">
    <property type="entry name" value="PHOSPHATIDYLETHANOLAMINE-BINDING PROTEIN 4"/>
    <property type="match status" value="1"/>
</dbReference>
<sequence length="212" mass="23143">MVPNIAQMLGLALTLTLLSTPSLSSPAILPPTKDGSRSTARSDCLPDQECTDGFNVRFGNLDVECGRKLDDEQVTDVPVLDFTVPDDRDTSSDVESQSPQGAMLLMLVDPDAPSASDCPNTYWLHWMAQVRFQDGMMKVEQTLVDFSPPSPPSGSGPHRYQVLLHVLKDDVPKVAVPGTRSAFDLDTFTKSIKGIGELQASFQFRVDCGKRE</sequence>
<dbReference type="InterPro" id="IPR035810">
    <property type="entry name" value="PEBP_euk"/>
</dbReference>
<dbReference type="Proteomes" id="UP001374579">
    <property type="component" value="Unassembled WGS sequence"/>
</dbReference>
<feature type="signal peptide" evidence="1">
    <location>
        <begin position="1"/>
        <end position="24"/>
    </location>
</feature>
<protein>
    <recommendedName>
        <fullName evidence="4">Phosphatidylethanolamine-binding protein</fullName>
    </recommendedName>
</protein>
<keyword evidence="1" id="KW-0732">Signal</keyword>
<dbReference type="InterPro" id="IPR036610">
    <property type="entry name" value="PEBP-like_sf"/>
</dbReference>
<comment type="caution">
    <text evidence="2">The sequence shown here is derived from an EMBL/GenBank/DDBJ whole genome shotgun (WGS) entry which is preliminary data.</text>
</comment>
<dbReference type="SUPFAM" id="SSF49777">
    <property type="entry name" value="PEBP-like"/>
    <property type="match status" value="1"/>
</dbReference>
<proteinExistence type="predicted"/>
<accession>A0AAN9G1T8</accession>